<dbReference type="Pfam" id="PF02897">
    <property type="entry name" value="Peptidase_S9_N"/>
    <property type="match status" value="1"/>
</dbReference>
<dbReference type="InterPro" id="IPR011042">
    <property type="entry name" value="6-blade_b-propeller_TolB-like"/>
</dbReference>
<proteinExistence type="predicted"/>
<dbReference type="KEGG" id="hwc:Hqrw_2515"/>
<accession>G0LIV8</accession>
<evidence type="ECO:0000256" key="1">
    <source>
        <dbReference type="ARBA" id="ARBA00022801"/>
    </source>
</evidence>
<feature type="domain" description="Peptidase S9 prolyl oligopeptidase catalytic" evidence="2">
    <location>
        <begin position="406"/>
        <end position="619"/>
    </location>
</feature>
<sequence length="629" mass="70226">MSHVEDTEELLEELATLPTLAHPTVSPDGDQVAFYYDITGRNELHILNVESGEVTQWSESDVPRNARWPINWAADGDSVFFHLDNNGNEQNDIYRISQDGKAEAVVEMDGQVAINDIGEDGDTLIIGSSRDGQMNLYNHDLSSGETAKITEYERAAAGAILSPECDQIAYATNESDNFDNQDIYIADTDGATTQNLGIGDTGAEASPADWGPDGERLLISDNSTDLGRLGVYDVNSEELTWFENDEFEESPKAFLPDGKRVLGYRSREAESVPIIYDSETGEATEFDLPGGVASFGTEAIVDKNRVLLTHTTPTQRPELLIYNIETHEHKTLVEAEYGPFSTDDFADADYITVESDGVPETDQAAVEHDPYEEFEIGALLFDSGQRPSPLIINPHGGPRARDTKRFNLYSQVLVSLGFSVLQVNYRGSTGRGREFVEELYDDWGGAEQGDIVTITEHVLDEHDWLNDDQVVVFGGSYGGYSAYWQMVQYPDLYEAGIAWIGLTDLEDMFETTMPHFRTELMEKYLGTPTENPEIYEERSPVNYVSNLDAPIFLIHGVNDRRVPISQARIFKEALEDRDLEETDDYEYKELGEEGHASSDQDQKLRTFQALADFLDRRVGTNPKSIVADD</sequence>
<feature type="domain" description="Peptidase S9A N-terminal" evidence="3">
    <location>
        <begin position="21"/>
        <end position="192"/>
    </location>
</feature>
<dbReference type="InterPro" id="IPR023302">
    <property type="entry name" value="Pept_S9A_N"/>
</dbReference>
<organism evidence="4 5">
    <name type="scientific">Haloquadratum walsbyi (strain DSM 16854 / JCM 12705 / C23)</name>
    <dbReference type="NCBI Taxonomy" id="768065"/>
    <lineage>
        <taxon>Archaea</taxon>
        <taxon>Methanobacteriati</taxon>
        <taxon>Methanobacteriota</taxon>
        <taxon>Stenosarchaea group</taxon>
        <taxon>Halobacteria</taxon>
        <taxon>Halobacteriales</taxon>
        <taxon>Haloferacaceae</taxon>
        <taxon>Haloquadratum</taxon>
    </lineage>
</organism>
<gene>
    <name evidence="4" type="ordered locus">Hqrw_2515</name>
</gene>
<evidence type="ECO:0000313" key="5">
    <source>
        <dbReference type="Proteomes" id="UP000007954"/>
    </source>
</evidence>
<dbReference type="HOGENOM" id="CLU_008615_3_2_2"/>
<dbReference type="PANTHER" id="PTHR42776">
    <property type="entry name" value="SERINE PEPTIDASE S9 FAMILY MEMBER"/>
    <property type="match status" value="1"/>
</dbReference>
<dbReference type="Proteomes" id="UP000007954">
    <property type="component" value="Chromosome"/>
</dbReference>
<dbReference type="SUPFAM" id="SSF82171">
    <property type="entry name" value="DPP6 N-terminal domain-like"/>
    <property type="match status" value="1"/>
</dbReference>
<reference evidence="4 5" key="1">
    <citation type="journal article" date="2011" name="PLoS ONE">
        <title>Haloquadratum walsbyi: limited diversity in a global pond.</title>
        <authorList>
            <person name="Dyall-Smith M."/>
            <person name="Pfeiffer F."/>
            <person name="Klee K."/>
            <person name="Palm P."/>
            <person name="Gross K."/>
            <person name="Schuster S.C."/>
            <person name="Rampp M."/>
            <person name="Oesterhelt D."/>
        </authorList>
    </citation>
    <scope>NUCLEOTIDE SEQUENCE [LARGE SCALE GENOMIC DNA]</scope>
    <source>
        <strain evidence="5">DSM 16854 / JCM 12705 / C23</strain>
    </source>
</reference>
<dbReference type="GeneID" id="12447231"/>
<protein>
    <submittedName>
        <fullName evidence="4">Peptidase S9 family protein</fullName>
    </submittedName>
</protein>
<dbReference type="Gene3D" id="2.120.10.30">
    <property type="entry name" value="TolB, C-terminal domain"/>
    <property type="match status" value="2"/>
</dbReference>
<evidence type="ECO:0000259" key="3">
    <source>
        <dbReference type="Pfam" id="PF02897"/>
    </source>
</evidence>
<dbReference type="Pfam" id="PF00326">
    <property type="entry name" value="Peptidase_S9"/>
    <property type="match status" value="1"/>
</dbReference>
<name>G0LIV8_HALWC</name>
<dbReference type="OrthoDB" id="25019at2157"/>
<dbReference type="RefSeq" id="WP_014556000.1">
    <property type="nucleotide sequence ID" value="NC_017459.1"/>
</dbReference>
<keyword evidence="1" id="KW-0378">Hydrolase</keyword>
<dbReference type="InterPro" id="IPR029058">
    <property type="entry name" value="AB_hydrolase_fold"/>
</dbReference>
<dbReference type="GO" id="GO:0004252">
    <property type="term" value="F:serine-type endopeptidase activity"/>
    <property type="evidence" value="ECO:0007669"/>
    <property type="project" value="InterPro"/>
</dbReference>
<dbReference type="InterPro" id="IPR001375">
    <property type="entry name" value="Peptidase_S9_cat"/>
</dbReference>
<dbReference type="SUPFAM" id="SSF53474">
    <property type="entry name" value="alpha/beta-Hydrolases"/>
    <property type="match status" value="1"/>
</dbReference>
<dbReference type="EMBL" id="FR746099">
    <property type="protein sequence ID" value="CCC40360.1"/>
    <property type="molecule type" value="Genomic_DNA"/>
</dbReference>
<dbReference type="AlphaFoldDB" id="G0LIV8"/>
<dbReference type="PANTHER" id="PTHR42776:SF27">
    <property type="entry name" value="DIPEPTIDYL PEPTIDASE FAMILY MEMBER 6"/>
    <property type="match status" value="1"/>
</dbReference>
<dbReference type="GO" id="GO:0006508">
    <property type="term" value="P:proteolysis"/>
    <property type="evidence" value="ECO:0007669"/>
    <property type="project" value="InterPro"/>
</dbReference>
<dbReference type="Gene3D" id="3.40.50.1820">
    <property type="entry name" value="alpha/beta hydrolase"/>
    <property type="match status" value="1"/>
</dbReference>
<evidence type="ECO:0000259" key="2">
    <source>
        <dbReference type="Pfam" id="PF00326"/>
    </source>
</evidence>
<evidence type="ECO:0000313" key="4">
    <source>
        <dbReference type="EMBL" id="CCC40360.1"/>
    </source>
</evidence>